<evidence type="ECO:0000259" key="2">
    <source>
        <dbReference type="SMART" id="SM00757"/>
    </source>
</evidence>
<evidence type="ECO:0000256" key="1">
    <source>
        <dbReference type="SAM" id="MobiDB-lite"/>
    </source>
</evidence>
<feature type="compositionally biased region" description="Low complexity" evidence="1">
    <location>
        <begin position="282"/>
        <end position="309"/>
    </location>
</feature>
<evidence type="ECO:0000313" key="3">
    <source>
        <dbReference type="EMBL" id="RSH87315.1"/>
    </source>
</evidence>
<comment type="caution">
    <text evidence="3">The sequence shown here is derived from an EMBL/GenBank/DDBJ whole genome shotgun (WGS) entry which is preliminary data.</text>
</comment>
<dbReference type="Pfam" id="PF10607">
    <property type="entry name" value="CTLH"/>
    <property type="match status" value="1"/>
</dbReference>
<gene>
    <name evidence="3" type="ORF">EHS25_003224</name>
</gene>
<dbReference type="OrthoDB" id="8048523at2759"/>
<feature type="domain" description="CRA" evidence="2">
    <location>
        <begin position="320"/>
        <end position="420"/>
    </location>
</feature>
<accession>A0A427Y8C8</accession>
<feature type="region of interest" description="Disordered" evidence="1">
    <location>
        <begin position="30"/>
        <end position="100"/>
    </location>
</feature>
<evidence type="ECO:0000313" key="4">
    <source>
        <dbReference type="Proteomes" id="UP000279259"/>
    </source>
</evidence>
<feature type="compositionally biased region" description="Acidic residues" evidence="1">
    <location>
        <begin position="77"/>
        <end position="87"/>
    </location>
</feature>
<feature type="region of interest" description="Disordered" evidence="1">
    <location>
        <begin position="165"/>
        <end position="222"/>
    </location>
</feature>
<feature type="compositionally biased region" description="Low complexity" evidence="1">
    <location>
        <begin position="190"/>
        <end position="206"/>
    </location>
</feature>
<dbReference type="EMBL" id="RSCD01000017">
    <property type="protein sequence ID" value="RSH87315.1"/>
    <property type="molecule type" value="Genomic_DNA"/>
</dbReference>
<proteinExistence type="predicted"/>
<dbReference type="InterPro" id="IPR013144">
    <property type="entry name" value="CRA_dom"/>
</dbReference>
<organism evidence="3 4">
    <name type="scientific">Saitozyma podzolica</name>
    <dbReference type="NCBI Taxonomy" id="1890683"/>
    <lineage>
        <taxon>Eukaryota</taxon>
        <taxon>Fungi</taxon>
        <taxon>Dikarya</taxon>
        <taxon>Basidiomycota</taxon>
        <taxon>Agaricomycotina</taxon>
        <taxon>Tremellomycetes</taxon>
        <taxon>Tremellales</taxon>
        <taxon>Trimorphomycetaceae</taxon>
        <taxon>Saitozyma</taxon>
    </lineage>
</organism>
<reference evidence="3 4" key="1">
    <citation type="submission" date="2018-11" db="EMBL/GenBank/DDBJ databases">
        <title>Genome sequence of Saitozyma podzolica DSM 27192.</title>
        <authorList>
            <person name="Aliyu H."/>
            <person name="Gorte O."/>
            <person name="Ochsenreither K."/>
        </authorList>
    </citation>
    <scope>NUCLEOTIDE SEQUENCE [LARGE SCALE GENOMIC DNA]</scope>
    <source>
        <strain evidence="3 4">DSM 27192</strain>
    </source>
</reference>
<dbReference type="InterPro" id="IPR024964">
    <property type="entry name" value="CTLH/CRA"/>
</dbReference>
<dbReference type="STRING" id="1890683.A0A427Y8C8"/>
<name>A0A427Y8C8_9TREE</name>
<sequence length="459" mass="47259">MNGGSAAPTCLHDIILDYVSSAAYSSTARSLAQSSRPRRPGSTPVPDPGVTGNGAGYAREAGDAAIPLQDGKGDGGMDVDVDVDMESMTDGKGKGSGSGLSKMTAGTLEAGAGATEGGTGGIVLDEQKLASIEWRRAIINSILNGAIHRAEEALNAHFPSVLTETPGPGHGVLPSNGDGAISWTNGNSHSAPQSQDSALPSSSSSSPPIPSHLPQPYSAFQFPHSTSSSSSTVIFASNGSSALGASSSDHSLPVLHHSSHPAHVRLNLRIQSFIESFRQLAPSSPSSPSSSMGSLTSSMHNGGPSAAVPGGAGAAAGGGVTLTHALTAAQGLHAEAKKLGPEDRAVYLQEIKDVGALFAYTDPETSILKGFLEQGRRIVLAEQVNRAILRSEGLDPQSQLEHISRRVTALWALMADYNVDPRPPWTGADGQSKEQLAAFAKAIGRGGFRLRDYVAHSWA</sequence>
<dbReference type="AlphaFoldDB" id="A0A427Y8C8"/>
<dbReference type="Proteomes" id="UP000279259">
    <property type="component" value="Unassembled WGS sequence"/>
</dbReference>
<feature type="region of interest" description="Disordered" evidence="1">
    <location>
        <begin position="281"/>
        <end position="310"/>
    </location>
</feature>
<keyword evidence="4" id="KW-1185">Reference proteome</keyword>
<dbReference type="SMART" id="SM00757">
    <property type="entry name" value="CRA"/>
    <property type="match status" value="1"/>
</dbReference>
<protein>
    <recommendedName>
        <fullName evidence="2">CRA domain-containing protein</fullName>
    </recommendedName>
</protein>